<name>A0A5C7APN8_9FLAO</name>
<dbReference type="Proteomes" id="UP000321790">
    <property type="component" value="Unassembled WGS sequence"/>
</dbReference>
<proteinExistence type="predicted"/>
<dbReference type="InterPro" id="IPR035386">
    <property type="entry name" value="Arm-DNA-bind_5"/>
</dbReference>
<dbReference type="EMBL" id="VOSC01000025">
    <property type="protein sequence ID" value="TXE09934.1"/>
    <property type="molecule type" value="Genomic_DNA"/>
</dbReference>
<dbReference type="AlphaFoldDB" id="A0A5C7APN8"/>
<gene>
    <name evidence="2" type="ORF">FUA26_10645</name>
</gene>
<protein>
    <recommendedName>
        <fullName evidence="1">Arm DNA-binding domain-containing protein</fullName>
    </recommendedName>
</protein>
<evidence type="ECO:0000313" key="2">
    <source>
        <dbReference type="EMBL" id="TXE09934.1"/>
    </source>
</evidence>
<reference evidence="3" key="1">
    <citation type="submission" date="2019-08" db="EMBL/GenBank/DDBJ databases">
        <title>Seonamhaeicola sediminis sp. nov., isolated from marine sediment.</title>
        <authorList>
            <person name="Cao W.R."/>
        </authorList>
    </citation>
    <scope>NUCLEOTIDE SEQUENCE [LARGE SCALE GENOMIC DNA]</scope>
    <source>
        <strain evidence="3">Gy8</strain>
    </source>
</reference>
<keyword evidence="3" id="KW-1185">Reference proteome</keyword>
<comment type="caution">
    <text evidence="2">The sequence shown here is derived from an EMBL/GenBank/DDBJ whole genome shotgun (WGS) entry which is preliminary data.</text>
</comment>
<dbReference type="OrthoDB" id="1098628at2"/>
<organism evidence="2 3">
    <name type="scientific">Seonamhaeicola algicola</name>
    <dbReference type="NCBI Taxonomy" id="1719036"/>
    <lineage>
        <taxon>Bacteria</taxon>
        <taxon>Pseudomonadati</taxon>
        <taxon>Bacteroidota</taxon>
        <taxon>Flavobacteriia</taxon>
        <taxon>Flavobacteriales</taxon>
        <taxon>Flavobacteriaceae</taxon>
    </lineage>
</organism>
<feature type="domain" description="Arm DNA-binding" evidence="1">
    <location>
        <begin position="8"/>
        <end position="58"/>
    </location>
</feature>
<sequence length="59" mass="6667">MSFRVNATRIKNNQVSVLARVTVNGKRANISLQQKVILSEWNSNKGRAKGNKQESRLLN</sequence>
<evidence type="ECO:0000259" key="1">
    <source>
        <dbReference type="Pfam" id="PF17293"/>
    </source>
</evidence>
<accession>A0A5C7APN8</accession>
<dbReference type="Pfam" id="PF17293">
    <property type="entry name" value="Arm-DNA-bind_5"/>
    <property type="match status" value="1"/>
</dbReference>
<evidence type="ECO:0000313" key="3">
    <source>
        <dbReference type="Proteomes" id="UP000321790"/>
    </source>
</evidence>